<gene>
    <name evidence="8" type="primary">LOC109889807</name>
</gene>
<evidence type="ECO:0000256" key="2">
    <source>
        <dbReference type="ARBA" id="ARBA00022737"/>
    </source>
</evidence>
<dbReference type="AlphaFoldDB" id="A0A8C7DS36"/>
<dbReference type="GeneID" id="109889807"/>
<evidence type="ECO:0000313" key="9">
    <source>
        <dbReference type="Proteomes" id="UP000694557"/>
    </source>
</evidence>
<name>A0A8C7DS36_ONCKI</name>
<dbReference type="KEGG" id="oki:109889807"/>
<keyword evidence="4" id="KW-0862">Zinc</keyword>
<feature type="region of interest" description="Disordered" evidence="6">
    <location>
        <begin position="841"/>
        <end position="865"/>
    </location>
</feature>
<keyword evidence="2" id="KW-0677">Repeat</keyword>
<sequence length="1053" mass="117606">MDPAHAELDVPAGGNIKVIDDEDKNWHKRLRLRKAAVQPPTMQSEDKHGPKKIEDKEKSTEQRYLKKTPLKTQKSQHVTKVYGNILRFRCFECNGSTEFSPNDLLRHFQETHPGSQPIFPCDMCSFITQEFSHLQVHQLGHRDTFVSCNICNDNVQHTLLQLTTHLNMHHSLNGHYTCEKCKFSTRDVGSFLEHMYLHNMEPRAGGISDHSNPADQDLQRHLMAKTAQFPFSCQFCDFIAHRKGIITKHMATVHGKATSQKKSSSRLKHVVTRSTVRENNWMSQGCLSLSGEGFLDKYCRLSNPERALEETQQYLEKSVPAEALKNVLSNVPKAITSFSNCDNCMISNPGFPNTGKDLTVLMLKNKIAVPPNGTTEAIAFKIVEGKKDLVLKVTPSATQETSDTTKTSLCVTEQESENIASQTSAGDSNANGCQSNSSIPPKTKPPSCPGSFLRPNDVATISTLNELVKYDQTQENRENQETGVGQMHRNDAEPKDVNHCEDTAEEIKMSKLPKEKSKKEQKSFPEALRSSKTMGDKKRVRKKVVGPKTVEKKSSPTLELLLKKNPVKEMQWMPQGPLPLLGRGLLNDFHRLEHPQKTLEKSHQFLKRALSAENGKKKQSKCPKTDQTQNSKVVTRSSTSEGGLIPNPGHFSPRGNNLNKILVPPNCTTEAMGLKMVDGKKHLVLKVIPSTMQETSDKTKASLHSIETKEDNTTSKTCTTSQNSLVVVDNSHVLDGQDCPRLGLPRVSNGAKSAGNDLGQMTEEKLEAVNYDPEGVGTTEAQVTMMSPSPILHFLTSPQGITNLSENPIDTPDICFQDVPPNTTLRDVGQQEGFDRICLSPQTNEQTVKGKRPGEPSTEDSPEPLSKAFRKVVGEEEASLAAAHHWEPGPRDVERTLKLLPLSPTQLITRPRGDQPVVVLNHPDTDIPEVTNIMETVHRYKGEVQKVVLSRKTLKALAAVGRDMFRANAPAIEGVCPESRVKERFILKMKLKKMSRKKYKVVNAVPRSTEPLLRFSCWFCGRAFSDQEVWIGHGQRHLMESTREWEKLESEKS</sequence>
<dbReference type="InterPro" id="IPR013087">
    <property type="entry name" value="Znf_C2H2_type"/>
</dbReference>
<keyword evidence="1" id="KW-0479">Metal-binding</keyword>
<dbReference type="PROSITE" id="PS00028">
    <property type="entry name" value="ZINC_FINGER_C2H2_1"/>
    <property type="match status" value="1"/>
</dbReference>
<feature type="compositionally biased region" description="Polar residues" evidence="6">
    <location>
        <begin position="625"/>
        <end position="641"/>
    </location>
</feature>
<dbReference type="GO" id="GO:0008270">
    <property type="term" value="F:zinc ion binding"/>
    <property type="evidence" value="ECO:0007669"/>
    <property type="project" value="UniProtKB-KW"/>
</dbReference>
<dbReference type="PROSITE" id="PS50157">
    <property type="entry name" value="ZINC_FINGER_C2H2_2"/>
    <property type="match status" value="1"/>
</dbReference>
<dbReference type="Gene3D" id="3.30.160.60">
    <property type="entry name" value="Classic Zinc Finger"/>
    <property type="match status" value="2"/>
</dbReference>
<protein>
    <submittedName>
        <fullName evidence="8">Zinc finger protein 518A</fullName>
    </submittedName>
</protein>
<reference evidence="8" key="1">
    <citation type="submission" date="2025-08" db="UniProtKB">
        <authorList>
            <consortium name="Ensembl"/>
        </authorList>
    </citation>
    <scope>IDENTIFICATION</scope>
</reference>
<keyword evidence="9" id="KW-1185">Reference proteome</keyword>
<feature type="region of interest" description="Disordered" evidence="6">
    <location>
        <begin position="469"/>
        <end position="551"/>
    </location>
</feature>
<keyword evidence="3 5" id="KW-0863">Zinc-finger</keyword>
<dbReference type="Ensembl" id="ENSOKIT00005023279.1">
    <property type="protein sequence ID" value="ENSOKIP00005021905.1"/>
    <property type="gene ID" value="ENSOKIG00005009640.1"/>
</dbReference>
<feature type="domain" description="C2H2-type" evidence="7">
    <location>
        <begin position="1015"/>
        <end position="1042"/>
    </location>
</feature>
<feature type="region of interest" description="Disordered" evidence="6">
    <location>
        <begin position="395"/>
        <end position="456"/>
    </location>
</feature>
<evidence type="ECO:0000256" key="3">
    <source>
        <dbReference type="ARBA" id="ARBA00022771"/>
    </source>
</evidence>
<dbReference type="SMART" id="SM00355">
    <property type="entry name" value="ZnF_C2H2"/>
    <property type="match status" value="6"/>
</dbReference>
<evidence type="ECO:0000313" key="8">
    <source>
        <dbReference type="Ensembl" id="ENSOKIP00005021905.1"/>
    </source>
</evidence>
<dbReference type="GeneTree" id="ENSGT00940000160595"/>
<dbReference type="PANTHER" id="PTHR24379:SF121">
    <property type="entry name" value="C2H2-TYPE DOMAIN-CONTAINING PROTEIN"/>
    <property type="match status" value="1"/>
</dbReference>
<organism evidence="8 9">
    <name type="scientific">Oncorhynchus kisutch</name>
    <name type="common">Coho salmon</name>
    <name type="synonym">Salmo kisutch</name>
    <dbReference type="NCBI Taxonomy" id="8019"/>
    <lineage>
        <taxon>Eukaryota</taxon>
        <taxon>Metazoa</taxon>
        <taxon>Chordata</taxon>
        <taxon>Craniata</taxon>
        <taxon>Vertebrata</taxon>
        <taxon>Euteleostomi</taxon>
        <taxon>Actinopterygii</taxon>
        <taxon>Neopterygii</taxon>
        <taxon>Teleostei</taxon>
        <taxon>Protacanthopterygii</taxon>
        <taxon>Salmoniformes</taxon>
        <taxon>Salmonidae</taxon>
        <taxon>Salmoninae</taxon>
        <taxon>Oncorhynchus</taxon>
    </lineage>
</organism>
<dbReference type="RefSeq" id="XP_020337128.1">
    <property type="nucleotide sequence ID" value="XM_020481539.2"/>
</dbReference>
<evidence type="ECO:0000256" key="5">
    <source>
        <dbReference type="PROSITE-ProRule" id="PRU00042"/>
    </source>
</evidence>
<feature type="compositionally biased region" description="Basic and acidic residues" evidence="6">
    <location>
        <begin position="44"/>
        <end position="62"/>
    </location>
</feature>
<feature type="compositionally biased region" description="Polar residues" evidence="6">
    <location>
        <begin position="395"/>
        <end position="440"/>
    </location>
</feature>
<dbReference type="PANTHER" id="PTHR24379">
    <property type="entry name" value="KRAB AND ZINC FINGER DOMAIN-CONTAINING"/>
    <property type="match status" value="1"/>
</dbReference>
<evidence type="ECO:0000256" key="1">
    <source>
        <dbReference type="ARBA" id="ARBA00022723"/>
    </source>
</evidence>
<dbReference type="Proteomes" id="UP000694557">
    <property type="component" value="Unassembled WGS sequence"/>
</dbReference>
<feature type="region of interest" description="Disordered" evidence="6">
    <location>
        <begin position="32"/>
        <end position="62"/>
    </location>
</feature>
<accession>A0A8C7DS36</accession>
<feature type="compositionally biased region" description="Basic and acidic residues" evidence="6">
    <location>
        <begin position="469"/>
        <end position="480"/>
    </location>
</feature>
<evidence type="ECO:0000259" key="7">
    <source>
        <dbReference type="PROSITE" id="PS50157"/>
    </source>
</evidence>
<feature type="compositionally biased region" description="Basic and acidic residues" evidence="6">
    <location>
        <begin position="488"/>
        <end position="523"/>
    </location>
</feature>
<evidence type="ECO:0000256" key="6">
    <source>
        <dbReference type="SAM" id="MobiDB-lite"/>
    </source>
</evidence>
<reference evidence="8" key="2">
    <citation type="submission" date="2025-09" db="UniProtKB">
        <authorList>
            <consortium name="Ensembl"/>
        </authorList>
    </citation>
    <scope>IDENTIFICATION</scope>
</reference>
<proteinExistence type="predicted"/>
<evidence type="ECO:0000256" key="4">
    <source>
        <dbReference type="ARBA" id="ARBA00022833"/>
    </source>
</evidence>
<feature type="region of interest" description="Disordered" evidence="6">
    <location>
        <begin position="612"/>
        <end position="657"/>
    </location>
</feature>